<accession>A0ABX2R7J8</accession>
<keyword evidence="4" id="KW-1185">Reference proteome</keyword>
<comment type="caution">
    <text evidence="3">The sequence shown here is derived from an EMBL/GenBank/DDBJ whole genome shotgun (WGS) entry which is preliminary data.</text>
</comment>
<evidence type="ECO:0000256" key="2">
    <source>
        <dbReference type="SAM" id="SignalP"/>
    </source>
</evidence>
<feature type="transmembrane region" description="Helical" evidence="1">
    <location>
        <begin position="360"/>
        <end position="385"/>
    </location>
</feature>
<proteinExistence type="predicted"/>
<evidence type="ECO:0000313" key="3">
    <source>
        <dbReference type="EMBL" id="NYE57137.1"/>
    </source>
</evidence>
<feature type="transmembrane region" description="Helical" evidence="1">
    <location>
        <begin position="438"/>
        <end position="460"/>
    </location>
</feature>
<evidence type="ECO:0000313" key="4">
    <source>
        <dbReference type="Proteomes" id="UP000604066"/>
    </source>
</evidence>
<evidence type="ECO:0008006" key="5">
    <source>
        <dbReference type="Google" id="ProtNLM"/>
    </source>
</evidence>
<dbReference type="EMBL" id="JACCBS010000001">
    <property type="protein sequence ID" value="NYE57137.1"/>
    <property type="molecule type" value="Genomic_DNA"/>
</dbReference>
<name>A0ABX2R7J8_9THEO</name>
<dbReference type="Pfam" id="PF18895">
    <property type="entry name" value="T4SS_pilin"/>
    <property type="match status" value="1"/>
</dbReference>
<dbReference type="InterPro" id="IPR043993">
    <property type="entry name" value="T4SS_pilin"/>
</dbReference>
<keyword evidence="1" id="KW-0812">Transmembrane</keyword>
<evidence type="ECO:0000256" key="1">
    <source>
        <dbReference type="SAM" id="Phobius"/>
    </source>
</evidence>
<keyword evidence="1" id="KW-0472">Membrane</keyword>
<keyword evidence="2" id="KW-0732">Signal</keyword>
<gene>
    <name evidence="3" type="ORF">HDG70_000843</name>
</gene>
<feature type="transmembrane region" description="Helical" evidence="1">
    <location>
        <begin position="244"/>
        <end position="264"/>
    </location>
</feature>
<sequence length="668" mass="69695">MKKTKLIALLVLILLLALTATALASIPAGSGLGGEPNAQNGAVNSSSSDGGVLQLFTQNQWNTLMLWYASLSTITGGLLILSLVRMGYGQMYSGINPAVRAEFMEGVQRAFIAVAVMALTPVFVKLLLDINDAFVAFFADILNKFANGGMNVTIPKKLNAEGVFERILVAPFATLIEMIKLLFGLKPIDQLVFNGRLNFGDNSLFDMLWGNGIDTGNAFANAILQISLMGFTLYFNAVYTIRKWVIATNIAATPIIIWAWVISAERRIIEIWISEIIETIFKQTFHALTFGLYLSILAVKTLPSAVDGSWLASQFKDLAVWLAGFGGAIAVAFFIYLGFKLATAQNAEKAAEAKMGFQKVIIGLGVLGLILPIGSFLASTLSGNWGVGRVVIGGEGGGEITVWEVFFLLVTIIPVSKMLSSIFMSLVARAGTVDEERVAGIGLGALASAAGTIMMAGRFMGGLKGKGLSGWLAPGGKGNDLTPAGTVAGTAGGTTAGESNIEIKPIKGAAPGASATLYTTKEPSAIQRAQNTPLYQAAGMASEAGNELALKTGALGAATSFATPAVIPIAAGVSAGIGKAAGSVYSMAKQVGQGYKEAKQSGKGFGEFLTDYTGAKTKLGGATALATATAGSVLGQSVALRAQAGVLWAENKATQAAEKLENFIVRWR</sequence>
<dbReference type="Proteomes" id="UP000604066">
    <property type="component" value="Unassembled WGS sequence"/>
</dbReference>
<feature type="transmembrane region" description="Helical" evidence="1">
    <location>
        <begin position="65"/>
        <end position="88"/>
    </location>
</feature>
<feature type="transmembrane region" description="Helical" evidence="1">
    <location>
        <begin position="218"/>
        <end position="238"/>
    </location>
</feature>
<protein>
    <recommendedName>
        <fullName evidence="5">TrbL/VirB6 plasmid conjugal transfer protein</fullName>
    </recommendedName>
</protein>
<keyword evidence="1" id="KW-1133">Transmembrane helix</keyword>
<feature type="signal peptide" evidence="2">
    <location>
        <begin position="1"/>
        <end position="24"/>
    </location>
</feature>
<dbReference type="RefSeq" id="WP_028052471.1">
    <property type="nucleotide sequence ID" value="NZ_ATYG01000021.1"/>
</dbReference>
<organism evidence="3 4">
    <name type="scientific">Carboxydothermus ferrireducens DSM 11255</name>
    <dbReference type="NCBI Taxonomy" id="1119529"/>
    <lineage>
        <taxon>Bacteria</taxon>
        <taxon>Bacillati</taxon>
        <taxon>Bacillota</taxon>
        <taxon>Clostridia</taxon>
        <taxon>Thermoanaerobacterales</taxon>
        <taxon>Thermoanaerobacteraceae</taxon>
        <taxon>Carboxydothermus</taxon>
    </lineage>
</organism>
<feature type="transmembrane region" description="Helical" evidence="1">
    <location>
        <begin position="318"/>
        <end position="339"/>
    </location>
</feature>
<feature type="transmembrane region" description="Helical" evidence="1">
    <location>
        <begin position="109"/>
        <end position="128"/>
    </location>
</feature>
<feature type="chain" id="PRO_5045500787" description="TrbL/VirB6 plasmid conjugal transfer protein" evidence="2">
    <location>
        <begin position="25"/>
        <end position="668"/>
    </location>
</feature>
<reference evidence="3 4" key="1">
    <citation type="submission" date="2020-07" db="EMBL/GenBank/DDBJ databases">
        <title>Genomic Encyclopedia of Type Strains, Phase III (KMG-III): the genomes of soil and plant-associated and newly described type strains.</title>
        <authorList>
            <person name="Whitman W."/>
        </authorList>
    </citation>
    <scope>NUCLEOTIDE SEQUENCE [LARGE SCALE GENOMIC DNA]</scope>
    <source>
        <strain evidence="3 4">DSM 11255</strain>
    </source>
</reference>
<feature type="transmembrane region" description="Helical" evidence="1">
    <location>
        <begin position="405"/>
        <end position="426"/>
    </location>
</feature>